<evidence type="ECO:0000256" key="10">
    <source>
        <dbReference type="HAMAP-Rule" id="MF_01405"/>
    </source>
</evidence>
<dbReference type="GO" id="GO:0005829">
    <property type="term" value="C:cytosol"/>
    <property type="evidence" value="ECO:0007669"/>
    <property type="project" value="TreeGrafter"/>
</dbReference>
<dbReference type="EC" id="3.6.1.66" evidence="10"/>
<comment type="cofactor">
    <cofactor evidence="10">
        <name>Mg(2+)</name>
        <dbReference type="ChEBI" id="CHEBI:18420"/>
    </cofactor>
    <text evidence="10">Binds 1 Mg(2+) ion per subunit.</text>
</comment>
<dbReference type="InterPro" id="IPR029001">
    <property type="entry name" value="ITPase-like_fam"/>
</dbReference>
<reference evidence="12 13" key="1">
    <citation type="submission" date="2015-11" db="EMBL/GenBank/DDBJ databases">
        <title>Genomic analysis of 38 Legionella species identifies large and diverse effector repertoires.</title>
        <authorList>
            <person name="Burstein D."/>
            <person name="Amaro F."/>
            <person name="Zusman T."/>
            <person name="Lifshitz Z."/>
            <person name="Cohen O."/>
            <person name="Gilbert J.A."/>
            <person name="Pupko T."/>
            <person name="Shuman H.A."/>
            <person name="Segal G."/>
        </authorList>
    </citation>
    <scope>NUCLEOTIDE SEQUENCE [LARGE SCALE GENOMIC DNA]</scope>
    <source>
        <strain evidence="12 13">ATCC 49504</strain>
    </source>
</reference>
<dbReference type="GO" id="GO:0009146">
    <property type="term" value="P:purine nucleoside triphosphate catabolic process"/>
    <property type="evidence" value="ECO:0007669"/>
    <property type="project" value="UniProtKB-UniRule"/>
</dbReference>
<dbReference type="STRING" id="45065.Lgee_0573"/>
<evidence type="ECO:0000256" key="4">
    <source>
        <dbReference type="ARBA" id="ARBA00022741"/>
    </source>
</evidence>
<dbReference type="Pfam" id="PF01725">
    <property type="entry name" value="Ham1p_like"/>
    <property type="match status" value="1"/>
</dbReference>
<evidence type="ECO:0000313" key="13">
    <source>
        <dbReference type="Proteomes" id="UP000054785"/>
    </source>
</evidence>
<comment type="catalytic activity">
    <reaction evidence="10">
        <text>ITP + H2O = IMP + diphosphate + H(+)</text>
        <dbReference type="Rhea" id="RHEA:29399"/>
        <dbReference type="ChEBI" id="CHEBI:15377"/>
        <dbReference type="ChEBI" id="CHEBI:15378"/>
        <dbReference type="ChEBI" id="CHEBI:33019"/>
        <dbReference type="ChEBI" id="CHEBI:58053"/>
        <dbReference type="ChEBI" id="CHEBI:61402"/>
        <dbReference type="EC" id="3.6.1.66"/>
    </reaction>
</comment>
<evidence type="ECO:0000256" key="5">
    <source>
        <dbReference type="ARBA" id="ARBA00022801"/>
    </source>
</evidence>
<dbReference type="OrthoDB" id="9807456at2"/>
<dbReference type="SUPFAM" id="SSF52972">
    <property type="entry name" value="ITPase-like"/>
    <property type="match status" value="1"/>
</dbReference>
<dbReference type="GO" id="GO:0009117">
    <property type="term" value="P:nucleotide metabolic process"/>
    <property type="evidence" value="ECO:0007669"/>
    <property type="project" value="UniProtKB-KW"/>
</dbReference>
<dbReference type="PANTHER" id="PTHR11067:SF9">
    <property type="entry name" value="INOSINE TRIPHOSPHATE PYROPHOSPHATASE"/>
    <property type="match status" value="1"/>
</dbReference>
<feature type="binding site" evidence="10">
    <location>
        <begin position="8"/>
        <end position="13"/>
    </location>
    <ligand>
        <name>substrate</name>
    </ligand>
</feature>
<protein>
    <recommendedName>
        <fullName evidence="10">dITP/XTP pyrophosphatase</fullName>
        <ecNumber evidence="10">3.6.1.66</ecNumber>
    </recommendedName>
    <alternativeName>
        <fullName evidence="10">Non-canonical purine NTP pyrophosphatase</fullName>
    </alternativeName>
    <alternativeName>
        <fullName evidence="10">Non-standard purine NTP pyrophosphatase</fullName>
    </alternativeName>
    <alternativeName>
        <fullName evidence="10">Nucleoside-triphosphate diphosphatase</fullName>
    </alternativeName>
    <alternativeName>
        <fullName evidence="10">Nucleoside-triphosphate pyrophosphatase</fullName>
        <shortName evidence="10">NTPase</shortName>
    </alternativeName>
</protein>
<dbReference type="RefSeq" id="WP_028386792.1">
    <property type="nucleotide sequence ID" value="NZ_CAAAHN010000031.1"/>
</dbReference>
<comment type="function">
    <text evidence="10">Pyrophosphatase that catalyzes the hydrolysis of nucleoside triphosphates to their monophosphate derivatives, with a high preference for the non-canonical purine nucleotides XTP (xanthosine triphosphate), dITP (deoxyinosine triphosphate) and ITP. Seems to function as a house-cleaning enzyme that removes non-canonical purine nucleotides from the nucleotide pool, thus preventing their incorporation into DNA/RNA and avoiding chromosomal lesions.</text>
</comment>
<keyword evidence="7 10" id="KW-0546">Nucleotide metabolism</keyword>
<dbReference type="GO" id="GO:0000166">
    <property type="term" value="F:nucleotide binding"/>
    <property type="evidence" value="ECO:0007669"/>
    <property type="project" value="UniProtKB-KW"/>
</dbReference>
<keyword evidence="4 10" id="KW-0547">Nucleotide-binding</keyword>
<dbReference type="CDD" id="cd00515">
    <property type="entry name" value="HAM1"/>
    <property type="match status" value="1"/>
</dbReference>
<dbReference type="PANTHER" id="PTHR11067">
    <property type="entry name" value="INOSINE TRIPHOSPHATE PYROPHOSPHATASE/HAM1 PROTEIN"/>
    <property type="match status" value="1"/>
</dbReference>
<evidence type="ECO:0000256" key="3">
    <source>
        <dbReference type="ARBA" id="ARBA00022723"/>
    </source>
</evidence>
<dbReference type="GO" id="GO:0046872">
    <property type="term" value="F:metal ion binding"/>
    <property type="evidence" value="ECO:0007669"/>
    <property type="project" value="UniProtKB-KW"/>
</dbReference>
<comment type="similarity">
    <text evidence="1 10 11">Belongs to the HAM1 NTPase family.</text>
</comment>
<evidence type="ECO:0000256" key="7">
    <source>
        <dbReference type="ARBA" id="ARBA00023080"/>
    </source>
</evidence>
<keyword evidence="3 10" id="KW-0479">Metal-binding</keyword>
<feature type="binding site" evidence="10">
    <location>
        <begin position="180"/>
        <end position="181"/>
    </location>
    <ligand>
        <name>substrate</name>
    </ligand>
</feature>
<comment type="caution">
    <text evidence="10">Lacks conserved residue(s) required for the propagation of feature annotation.</text>
</comment>
<evidence type="ECO:0000256" key="11">
    <source>
        <dbReference type="RuleBase" id="RU003781"/>
    </source>
</evidence>
<comment type="catalytic activity">
    <reaction evidence="8 10">
        <text>dITP + H2O = dIMP + diphosphate + H(+)</text>
        <dbReference type="Rhea" id="RHEA:28342"/>
        <dbReference type="ChEBI" id="CHEBI:15377"/>
        <dbReference type="ChEBI" id="CHEBI:15378"/>
        <dbReference type="ChEBI" id="CHEBI:33019"/>
        <dbReference type="ChEBI" id="CHEBI:61194"/>
        <dbReference type="ChEBI" id="CHEBI:61382"/>
        <dbReference type="EC" id="3.6.1.66"/>
    </reaction>
</comment>
<proteinExistence type="inferred from homology"/>
<evidence type="ECO:0000256" key="1">
    <source>
        <dbReference type="ARBA" id="ARBA00008023"/>
    </source>
</evidence>
<feature type="active site" description="Proton acceptor" evidence="10">
    <location>
        <position position="67"/>
    </location>
</feature>
<sequence>MHEIILATGNAGKVAELQALLAPIDCIPQKNLGINDVPETGMSFIENALIKARHASSEAQRPALADDSGLVVPALEGAPGIFSARFAGPGATDAENIALLLERMHLLKGDARAAFFYCAIVIVRHANDPTPLVATGVLHGMIADTPRGTHGFGYDPVFMVPGHHLTAAELAPGVKNTISHRARALLELQRLMTDHPL</sequence>
<dbReference type="GO" id="GO:0036222">
    <property type="term" value="F:XTP diphosphatase activity"/>
    <property type="evidence" value="ECO:0007669"/>
    <property type="project" value="UniProtKB-UniRule"/>
</dbReference>
<keyword evidence="13" id="KW-1185">Reference proteome</keyword>
<dbReference type="PATRIC" id="fig|45065.4.peg.614"/>
<dbReference type="NCBIfam" id="TIGR00042">
    <property type="entry name" value="RdgB/HAM1 family non-canonical purine NTP pyrophosphatase"/>
    <property type="match status" value="1"/>
</dbReference>
<evidence type="ECO:0000256" key="9">
    <source>
        <dbReference type="ARBA" id="ARBA00052017"/>
    </source>
</evidence>
<dbReference type="GO" id="GO:0036220">
    <property type="term" value="F:ITP diphosphatase activity"/>
    <property type="evidence" value="ECO:0007669"/>
    <property type="project" value="UniProtKB-UniRule"/>
</dbReference>
<comment type="caution">
    <text evidence="12">The sequence shown here is derived from an EMBL/GenBank/DDBJ whole genome shotgun (WGS) entry which is preliminary data.</text>
</comment>
<evidence type="ECO:0000256" key="2">
    <source>
        <dbReference type="ARBA" id="ARBA00011738"/>
    </source>
</evidence>
<evidence type="ECO:0000313" key="12">
    <source>
        <dbReference type="EMBL" id="KTD03075.1"/>
    </source>
</evidence>
<feature type="binding site" evidence="10">
    <location>
        <position position="68"/>
    </location>
    <ligand>
        <name>substrate</name>
    </ligand>
</feature>
<dbReference type="GO" id="GO:0035870">
    <property type="term" value="F:dITP diphosphatase activity"/>
    <property type="evidence" value="ECO:0007669"/>
    <property type="project" value="UniProtKB-UniRule"/>
</dbReference>
<gene>
    <name evidence="12" type="ORF">Lgee_0573</name>
</gene>
<dbReference type="HAMAP" id="MF_01405">
    <property type="entry name" value="Non_canon_purine_NTPase"/>
    <property type="match status" value="1"/>
</dbReference>
<dbReference type="AlphaFoldDB" id="A0A0W0U4U3"/>
<dbReference type="InterPro" id="IPR002637">
    <property type="entry name" value="RdgB/HAM1"/>
</dbReference>
<dbReference type="InterPro" id="IPR020922">
    <property type="entry name" value="dITP/XTP_pyrophosphatase"/>
</dbReference>
<comment type="catalytic activity">
    <reaction evidence="9 10">
        <text>XTP + H2O = XMP + diphosphate + H(+)</text>
        <dbReference type="Rhea" id="RHEA:28610"/>
        <dbReference type="ChEBI" id="CHEBI:15377"/>
        <dbReference type="ChEBI" id="CHEBI:15378"/>
        <dbReference type="ChEBI" id="CHEBI:33019"/>
        <dbReference type="ChEBI" id="CHEBI:57464"/>
        <dbReference type="ChEBI" id="CHEBI:61314"/>
        <dbReference type="EC" id="3.6.1.66"/>
    </reaction>
</comment>
<feature type="binding site" evidence="10">
    <location>
        <begin position="152"/>
        <end position="155"/>
    </location>
    <ligand>
        <name>substrate</name>
    </ligand>
</feature>
<evidence type="ECO:0000256" key="6">
    <source>
        <dbReference type="ARBA" id="ARBA00022842"/>
    </source>
</evidence>
<accession>A0A0W0U4U3</accession>
<dbReference type="FunFam" id="3.90.950.10:FF:000001">
    <property type="entry name" value="dITP/XTP pyrophosphatase"/>
    <property type="match status" value="1"/>
</dbReference>
<dbReference type="GO" id="GO:0017111">
    <property type="term" value="F:ribonucleoside triphosphate phosphatase activity"/>
    <property type="evidence" value="ECO:0007669"/>
    <property type="project" value="InterPro"/>
</dbReference>
<keyword evidence="6 10" id="KW-0460">Magnesium</keyword>
<keyword evidence="5 10" id="KW-0378">Hydrolase</keyword>
<evidence type="ECO:0000256" key="8">
    <source>
        <dbReference type="ARBA" id="ARBA00051875"/>
    </source>
</evidence>
<dbReference type="Proteomes" id="UP000054785">
    <property type="component" value="Unassembled WGS sequence"/>
</dbReference>
<feature type="binding site" evidence="10">
    <location>
        <position position="175"/>
    </location>
    <ligand>
        <name>substrate</name>
    </ligand>
</feature>
<organism evidence="12 13">
    <name type="scientific">Legionella geestiana</name>
    <dbReference type="NCBI Taxonomy" id="45065"/>
    <lineage>
        <taxon>Bacteria</taxon>
        <taxon>Pseudomonadati</taxon>
        <taxon>Pseudomonadota</taxon>
        <taxon>Gammaproteobacteria</taxon>
        <taxon>Legionellales</taxon>
        <taxon>Legionellaceae</taxon>
        <taxon>Legionella</taxon>
    </lineage>
</organism>
<dbReference type="Gene3D" id="3.90.950.10">
    <property type="match status" value="1"/>
</dbReference>
<name>A0A0W0U4U3_9GAMM</name>
<dbReference type="EMBL" id="LNYC01000013">
    <property type="protein sequence ID" value="KTD03075.1"/>
    <property type="molecule type" value="Genomic_DNA"/>
</dbReference>
<comment type="subunit">
    <text evidence="2 10">Homodimer.</text>
</comment>
<feature type="binding site" evidence="10">
    <location>
        <position position="67"/>
    </location>
    <ligand>
        <name>Mg(2+)</name>
        <dbReference type="ChEBI" id="CHEBI:18420"/>
    </ligand>
</feature>